<dbReference type="GO" id="GO:0005576">
    <property type="term" value="C:extracellular region"/>
    <property type="evidence" value="ECO:0007669"/>
    <property type="project" value="InterPro"/>
</dbReference>
<accession>W9CVB7</accession>
<keyword evidence="1" id="KW-0732">Signal</keyword>
<gene>
    <name evidence="2" type="ORF">SBOR_1086</name>
</gene>
<dbReference type="OrthoDB" id="5320938at2759"/>
<dbReference type="Proteomes" id="UP000019487">
    <property type="component" value="Unassembled WGS sequence"/>
</dbReference>
<dbReference type="GO" id="GO:0019863">
    <property type="term" value="F:IgE binding"/>
    <property type="evidence" value="ECO:0007669"/>
    <property type="project" value="InterPro"/>
</dbReference>
<evidence type="ECO:0000313" key="2">
    <source>
        <dbReference type="EMBL" id="ESZ98554.1"/>
    </source>
</evidence>
<name>W9CVB7_SCLBF</name>
<reference evidence="2 3" key="1">
    <citation type="journal article" date="2014" name="Genome Announc.">
        <title>Draft genome sequence of Sclerotinia borealis, a psychrophilic plant pathogenic fungus.</title>
        <authorList>
            <person name="Mardanov A.V."/>
            <person name="Beletsky A.V."/>
            <person name="Kadnikov V.V."/>
            <person name="Ignatov A.N."/>
            <person name="Ravin N.V."/>
        </authorList>
    </citation>
    <scope>NUCLEOTIDE SEQUENCE [LARGE SCALE GENOMIC DNA]</scope>
    <source>
        <strain evidence="3">F-4157</strain>
    </source>
</reference>
<evidence type="ECO:0008006" key="4">
    <source>
        <dbReference type="Google" id="ProtNLM"/>
    </source>
</evidence>
<dbReference type="HOGENOM" id="CLU_065393_0_0_1"/>
<dbReference type="Pfam" id="PF25312">
    <property type="entry name" value="Allergen_Asp_f_4"/>
    <property type="match status" value="1"/>
</dbReference>
<feature type="chain" id="PRO_5004920826" description="Effector 5" evidence="1">
    <location>
        <begin position="21"/>
        <end position="252"/>
    </location>
</feature>
<comment type="caution">
    <text evidence="2">The sequence shown here is derived from an EMBL/GenBank/DDBJ whole genome shotgun (WGS) entry which is preliminary data.</text>
</comment>
<organism evidence="2 3">
    <name type="scientific">Sclerotinia borealis (strain F-4128)</name>
    <dbReference type="NCBI Taxonomy" id="1432307"/>
    <lineage>
        <taxon>Eukaryota</taxon>
        <taxon>Fungi</taxon>
        <taxon>Dikarya</taxon>
        <taxon>Ascomycota</taxon>
        <taxon>Pezizomycotina</taxon>
        <taxon>Leotiomycetes</taxon>
        <taxon>Helotiales</taxon>
        <taxon>Sclerotiniaceae</taxon>
        <taxon>Sclerotinia</taxon>
    </lineage>
</organism>
<evidence type="ECO:0000256" key="1">
    <source>
        <dbReference type="SAM" id="SignalP"/>
    </source>
</evidence>
<sequence>MFFSTSSIVAGMSLLSLALAAPSIPGASTLKKRGFSCASPVAGLTAADCTHMSTIGMAGMGTNSKAANGGVWIGSQGPNTFVFTNGAATPVTVIIWTQAAGDYQSSFMNAKRPQVSYSLKAGQTVTISMANGVSGGWAGLYSGQTTLSQYGQVHNTWGEFTTGAYATVDVSREVNMGGNAMSIQVSGCTSNMSKCVFTCKSGSTCGEAGTYSLANCAAESQTGATFGFAGGQPSGGCQGFNNGGKVSVTFSN</sequence>
<keyword evidence="3" id="KW-1185">Reference proteome</keyword>
<dbReference type="InterPro" id="IPR038903">
    <property type="entry name" value="Allergen_Asp_f_4"/>
</dbReference>
<protein>
    <recommendedName>
        <fullName evidence="4">Effector 5</fullName>
    </recommendedName>
</protein>
<dbReference type="EMBL" id="AYSA01000040">
    <property type="protein sequence ID" value="ESZ98554.1"/>
    <property type="molecule type" value="Genomic_DNA"/>
</dbReference>
<dbReference type="AlphaFoldDB" id="W9CVB7"/>
<dbReference type="STRING" id="1432307.W9CVB7"/>
<feature type="signal peptide" evidence="1">
    <location>
        <begin position="1"/>
        <end position="20"/>
    </location>
</feature>
<evidence type="ECO:0000313" key="3">
    <source>
        <dbReference type="Proteomes" id="UP000019487"/>
    </source>
</evidence>
<proteinExistence type="predicted"/>